<reference evidence="1" key="1">
    <citation type="submission" date="2020-12" db="EMBL/GenBank/DDBJ databases">
        <title>Comparative genomics of Clostridium perfringens reveals patterns of host-associated phylogenetic clades and virulence factors.</title>
        <authorList>
            <person name="Smith A.H."/>
            <person name="Geier R."/>
        </authorList>
    </citation>
    <scope>NUCLEOTIDE SEQUENCE</scope>
    <source>
        <strain evidence="1">CHD30677R</strain>
    </source>
</reference>
<name>A0AAW4J6I3_CLOPF</name>
<sequence>MVKLKNDVREGLWQETTNIESRVRELKGVFANPISITQEVVNQFIAEKDAIIQQLVDLQDKFEIEIKSEEYYQNLMKGLSK</sequence>
<dbReference type="AlphaFoldDB" id="A0AAW4J6I3"/>
<accession>A0AAW4J6I3</accession>
<comment type="caution">
    <text evidence="1">The sequence shown here is derived from an EMBL/GenBank/DDBJ whole genome shotgun (WGS) entry which is preliminary data.</text>
</comment>
<dbReference type="Proteomes" id="UP000668068">
    <property type="component" value="Unassembled WGS sequence"/>
</dbReference>
<gene>
    <name evidence="1" type="ORF">JJB47_12045</name>
</gene>
<dbReference type="RefSeq" id="WP_208340786.1">
    <property type="nucleotide sequence ID" value="NZ_JAENQO010000007.1"/>
</dbReference>
<proteinExistence type="predicted"/>
<dbReference type="EMBL" id="JAENQP010000007">
    <property type="protein sequence ID" value="MBO3359504.1"/>
    <property type="molecule type" value="Genomic_DNA"/>
</dbReference>
<evidence type="ECO:0000313" key="2">
    <source>
        <dbReference type="Proteomes" id="UP000668068"/>
    </source>
</evidence>
<organism evidence="1 2">
    <name type="scientific">Clostridium perfringens</name>
    <dbReference type="NCBI Taxonomy" id="1502"/>
    <lineage>
        <taxon>Bacteria</taxon>
        <taxon>Bacillati</taxon>
        <taxon>Bacillota</taxon>
        <taxon>Clostridia</taxon>
        <taxon>Eubacteriales</taxon>
        <taxon>Clostridiaceae</taxon>
        <taxon>Clostridium</taxon>
    </lineage>
</organism>
<evidence type="ECO:0000313" key="1">
    <source>
        <dbReference type="EMBL" id="MBO3359504.1"/>
    </source>
</evidence>
<protein>
    <submittedName>
        <fullName evidence="1">Uncharacterized protein</fullName>
    </submittedName>
</protein>